<gene>
    <name evidence="1" type="ORF">FA13DRAFT_1741446</name>
</gene>
<name>A0A4Y7SJS4_COPMI</name>
<dbReference type="EMBL" id="QPFP01000100">
    <property type="protein sequence ID" value="TEB21908.1"/>
    <property type="molecule type" value="Genomic_DNA"/>
</dbReference>
<keyword evidence="2" id="KW-1185">Reference proteome</keyword>
<accession>A0A4Y7SJS4</accession>
<organism evidence="1 2">
    <name type="scientific">Coprinellus micaceus</name>
    <name type="common">Glistening ink-cap mushroom</name>
    <name type="synonym">Coprinus micaceus</name>
    <dbReference type="NCBI Taxonomy" id="71717"/>
    <lineage>
        <taxon>Eukaryota</taxon>
        <taxon>Fungi</taxon>
        <taxon>Dikarya</taxon>
        <taxon>Basidiomycota</taxon>
        <taxon>Agaricomycotina</taxon>
        <taxon>Agaricomycetes</taxon>
        <taxon>Agaricomycetidae</taxon>
        <taxon>Agaricales</taxon>
        <taxon>Agaricineae</taxon>
        <taxon>Psathyrellaceae</taxon>
        <taxon>Coprinellus</taxon>
    </lineage>
</organism>
<reference evidence="1 2" key="1">
    <citation type="journal article" date="2019" name="Nat. Ecol. Evol.">
        <title>Megaphylogeny resolves global patterns of mushroom evolution.</title>
        <authorList>
            <person name="Varga T."/>
            <person name="Krizsan K."/>
            <person name="Foldi C."/>
            <person name="Dima B."/>
            <person name="Sanchez-Garcia M."/>
            <person name="Sanchez-Ramirez S."/>
            <person name="Szollosi G.J."/>
            <person name="Szarkandi J.G."/>
            <person name="Papp V."/>
            <person name="Albert L."/>
            <person name="Andreopoulos W."/>
            <person name="Angelini C."/>
            <person name="Antonin V."/>
            <person name="Barry K.W."/>
            <person name="Bougher N.L."/>
            <person name="Buchanan P."/>
            <person name="Buyck B."/>
            <person name="Bense V."/>
            <person name="Catcheside P."/>
            <person name="Chovatia M."/>
            <person name="Cooper J."/>
            <person name="Damon W."/>
            <person name="Desjardin D."/>
            <person name="Finy P."/>
            <person name="Geml J."/>
            <person name="Haridas S."/>
            <person name="Hughes K."/>
            <person name="Justo A."/>
            <person name="Karasinski D."/>
            <person name="Kautmanova I."/>
            <person name="Kiss B."/>
            <person name="Kocsube S."/>
            <person name="Kotiranta H."/>
            <person name="LaButti K.M."/>
            <person name="Lechner B.E."/>
            <person name="Liimatainen K."/>
            <person name="Lipzen A."/>
            <person name="Lukacs Z."/>
            <person name="Mihaltcheva S."/>
            <person name="Morgado L.N."/>
            <person name="Niskanen T."/>
            <person name="Noordeloos M.E."/>
            <person name="Ohm R.A."/>
            <person name="Ortiz-Santana B."/>
            <person name="Ovrebo C."/>
            <person name="Racz N."/>
            <person name="Riley R."/>
            <person name="Savchenko A."/>
            <person name="Shiryaev A."/>
            <person name="Soop K."/>
            <person name="Spirin V."/>
            <person name="Szebenyi C."/>
            <person name="Tomsovsky M."/>
            <person name="Tulloss R.E."/>
            <person name="Uehling J."/>
            <person name="Grigoriev I.V."/>
            <person name="Vagvolgyi C."/>
            <person name="Papp T."/>
            <person name="Martin F.M."/>
            <person name="Miettinen O."/>
            <person name="Hibbett D.S."/>
            <person name="Nagy L.G."/>
        </authorList>
    </citation>
    <scope>NUCLEOTIDE SEQUENCE [LARGE SCALE GENOMIC DNA]</scope>
    <source>
        <strain evidence="1 2">FP101781</strain>
    </source>
</reference>
<dbReference type="Proteomes" id="UP000298030">
    <property type="component" value="Unassembled WGS sequence"/>
</dbReference>
<proteinExistence type="predicted"/>
<dbReference type="AlphaFoldDB" id="A0A4Y7SJS4"/>
<protein>
    <submittedName>
        <fullName evidence="1">Uncharacterized protein</fullName>
    </submittedName>
</protein>
<comment type="caution">
    <text evidence="1">The sequence shown here is derived from an EMBL/GenBank/DDBJ whole genome shotgun (WGS) entry which is preliminary data.</text>
</comment>
<sequence>MSTSKIKDAALRPSRWGELIPYRYKRWPYYRLPWAGGSPSPMRTAHVGEYVSLVPGGRFLVMTSRGGALALPTLALWDLGAQGIEPECTVPRMVASYPMRHNGSPVQVCVCAASDSHLSILVVMKVSGDEYLAKVLRIQLASKSPPFAEVGSLQVTARGGALSPPLIRRDHVVLSCKQYLILWDYANAKMVHWNVPCATALSCKPNMCLPSRLLLICSTEHGSLVGWSLPPLKAELIPVLEPVEIVDRDSITPTVWPNISYAYPWGSQRTKVFTILPNLCPTPTNPVAINVELASSGMLRYHIVLKLSPSPTGPVVSFQLQPISIAAIPGTSPSPPFGDCFGNGITWTADTSATGRIISETRGRLNVYRAYRYGEDNDPQCTSPMEFESRIYPGEILPLMKPEATSYPLAVCTLSGRVLYGESRLLSVLFHPLHTCVDYLP</sequence>
<evidence type="ECO:0000313" key="1">
    <source>
        <dbReference type="EMBL" id="TEB21908.1"/>
    </source>
</evidence>
<evidence type="ECO:0000313" key="2">
    <source>
        <dbReference type="Proteomes" id="UP000298030"/>
    </source>
</evidence>